<dbReference type="Gene3D" id="3.40.50.300">
    <property type="entry name" value="P-loop containing nucleotide triphosphate hydrolases"/>
    <property type="match status" value="1"/>
</dbReference>
<evidence type="ECO:0000256" key="3">
    <source>
        <dbReference type="ARBA" id="ARBA00022741"/>
    </source>
</evidence>
<evidence type="ECO:0000259" key="6">
    <source>
        <dbReference type="Pfam" id="PF00005"/>
    </source>
</evidence>
<evidence type="ECO:0000256" key="4">
    <source>
        <dbReference type="ARBA" id="ARBA00022840"/>
    </source>
</evidence>
<dbReference type="InterPro" id="IPR050763">
    <property type="entry name" value="ABC_transporter_ATP-binding"/>
</dbReference>
<dbReference type="InterPro" id="IPR003439">
    <property type="entry name" value="ABC_transporter-like_ATP-bd"/>
</dbReference>
<evidence type="ECO:0000256" key="1">
    <source>
        <dbReference type="ARBA" id="ARBA00004202"/>
    </source>
</evidence>
<gene>
    <name evidence="7" type="ORF">ACFFSA_47385</name>
</gene>
<proteinExistence type="predicted"/>
<evidence type="ECO:0000256" key="2">
    <source>
        <dbReference type="ARBA" id="ARBA00022448"/>
    </source>
</evidence>
<keyword evidence="5" id="KW-0046">Antibiotic resistance</keyword>
<dbReference type="Pfam" id="PF00005">
    <property type="entry name" value="ABC_tran"/>
    <property type="match status" value="1"/>
</dbReference>
<dbReference type="SUPFAM" id="SSF52540">
    <property type="entry name" value="P-loop containing nucleoside triphosphate hydrolases"/>
    <property type="match status" value="1"/>
</dbReference>
<organism evidence="7 8">
    <name type="scientific">Nonomuraea helvata</name>
    <dbReference type="NCBI Taxonomy" id="37484"/>
    <lineage>
        <taxon>Bacteria</taxon>
        <taxon>Bacillati</taxon>
        <taxon>Actinomycetota</taxon>
        <taxon>Actinomycetes</taxon>
        <taxon>Streptosporangiales</taxon>
        <taxon>Streptosporangiaceae</taxon>
        <taxon>Nonomuraea</taxon>
    </lineage>
</organism>
<dbReference type="RefSeq" id="WP_344993652.1">
    <property type="nucleotide sequence ID" value="NZ_BAAAXV010000008.1"/>
</dbReference>
<keyword evidence="2" id="KW-0813">Transport</keyword>
<sequence>MTGAAVRVRGLIKQYGDVHALRGIDLDIGMGEVLGILGPNGAGKSTIVEISEGYRQ</sequence>
<evidence type="ECO:0000313" key="7">
    <source>
        <dbReference type="EMBL" id="MFB9630748.1"/>
    </source>
</evidence>
<comment type="subcellular location">
    <subcellularLocation>
        <location evidence="1">Cell membrane</location>
        <topology evidence="1">Peripheral membrane protein</topology>
    </subcellularLocation>
</comment>
<protein>
    <submittedName>
        <fullName evidence="7">ATP-binding cassette domain-containing protein</fullName>
    </submittedName>
</protein>
<keyword evidence="8" id="KW-1185">Reference proteome</keyword>
<name>A0ABV5SGE3_9ACTN</name>
<accession>A0ABV5SGE3</accession>
<keyword evidence="3" id="KW-0547">Nucleotide-binding</keyword>
<dbReference type="GO" id="GO:0005524">
    <property type="term" value="F:ATP binding"/>
    <property type="evidence" value="ECO:0007669"/>
    <property type="project" value="UniProtKB-KW"/>
</dbReference>
<comment type="caution">
    <text evidence="7">The sequence shown here is derived from an EMBL/GenBank/DDBJ whole genome shotgun (WGS) entry which is preliminary data.</text>
</comment>
<feature type="domain" description="ABC transporter" evidence="6">
    <location>
        <begin position="21"/>
        <end position="50"/>
    </location>
</feature>
<keyword evidence="4 7" id="KW-0067">ATP-binding</keyword>
<evidence type="ECO:0000256" key="5">
    <source>
        <dbReference type="ARBA" id="ARBA00023251"/>
    </source>
</evidence>
<evidence type="ECO:0000313" key="8">
    <source>
        <dbReference type="Proteomes" id="UP001589532"/>
    </source>
</evidence>
<reference evidence="7 8" key="1">
    <citation type="submission" date="2024-09" db="EMBL/GenBank/DDBJ databases">
        <authorList>
            <person name="Sun Q."/>
            <person name="Mori K."/>
        </authorList>
    </citation>
    <scope>NUCLEOTIDE SEQUENCE [LARGE SCALE GENOMIC DNA]</scope>
    <source>
        <strain evidence="7 8">JCM 3143</strain>
    </source>
</reference>
<dbReference type="InterPro" id="IPR027417">
    <property type="entry name" value="P-loop_NTPase"/>
</dbReference>
<dbReference type="EMBL" id="JBHMBW010000099">
    <property type="protein sequence ID" value="MFB9630748.1"/>
    <property type="molecule type" value="Genomic_DNA"/>
</dbReference>
<dbReference type="PANTHER" id="PTHR42711:SF19">
    <property type="entry name" value="DOXORUBICIN RESISTANCE ATP-BINDING PROTEIN DRRA"/>
    <property type="match status" value="1"/>
</dbReference>
<dbReference type="PANTHER" id="PTHR42711">
    <property type="entry name" value="ABC TRANSPORTER ATP-BINDING PROTEIN"/>
    <property type="match status" value="1"/>
</dbReference>
<dbReference type="Proteomes" id="UP001589532">
    <property type="component" value="Unassembled WGS sequence"/>
</dbReference>